<dbReference type="SUPFAM" id="SSF53335">
    <property type="entry name" value="S-adenosyl-L-methionine-dependent methyltransferases"/>
    <property type="match status" value="1"/>
</dbReference>
<dbReference type="PIRSF" id="PIRSF004553">
    <property type="entry name" value="CHP00095"/>
    <property type="match status" value="1"/>
</dbReference>
<sequence length="178" mass="19721">MRIITGIVGGRTIKVPKDTRPTQEAVRSAVFSILGETIVKAKCLDLFAGSGAYGLEALSRGAKSCDFVEVLRDSAEIIKENINSLNFQEMAIIIQKEGIKYIGNTENKYDLIFVDPPYEKKEVKYLINQCGQSLNKDGIIVYEHAKETKIPINILGVELIDQRLYGGTAVSYFRKAAS</sequence>
<reference evidence="4" key="1">
    <citation type="submission" date="2017-09" db="EMBL/GenBank/DDBJ databases">
        <title>Depth-based differentiation of microbial function through sediment-hosted aquifers and enrichment of novel symbionts in the deep terrestrial subsurface.</title>
        <authorList>
            <person name="Probst A.J."/>
            <person name="Ladd B."/>
            <person name="Jarett J.K."/>
            <person name="Geller-Mcgrath D.E."/>
            <person name="Sieber C.M.K."/>
            <person name="Emerson J.B."/>
            <person name="Anantharaman K."/>
            <person name="Thomas B.C."/>
            <person name="Malmstrom R."/>
            <person name="Stieglmeier M."/>
            <person name="Klingl A."/>
            <person name="Woyke T."/>
            <person name="Ryan C.M."/>
            <person name="Banfield J.F."/>
        </authorList>
    </citation>
    <scope>NUCLEOTIDE SEQUENCE [LARGE SCALE GENOMIC DNA]</scope>
</reference>
<dbReference type="NCBIfam" id="TIGR00095">
    <property type="entry name" value="16S rRNA (guanine(966)-N(2))-methyltransferase RsmD"/>
    <property type="match status" value="1"/>
</dbReference>
<accession>A0A2H0X915</accession>
<proteinExistence type="predicted"/>
<evidence type="ECO:0000256" key="2">
    <source>
        <dbReference type="ARBA" id="ARBA00022679"/>
    </source>
</evidence>
<gene>
    <name evidence="3" type="primary">rsmD</name>
    <name evidence="3" type="ORF">COT51_02915</name>
</gene>
<dbReference type="CDD" id="cd02440">
    <property type="entry name" value="AdoMet_MTases"/>
    <property type="match status" value="1"/>
</dbReference>
<dbReference type="InterPro" id="IPR002052">
    <property type="entry name" value="DNA_methylase_N6_adenine_CS"/>
</dbReference>
<dbReference type="InterPro" id="IPR004398">
    <property type="entry name" value="RNA_MeTrfase_RsmD"/>
</dbReference>
<dbReference type="Pfam" id="PF03602">
    <property type="entry name" value="Cons_hypoth95"/>
    <property type="match status" value="1"/>
</dbReference>
<dbReference type="AlphaFoldDB" id="A0A2H0X915"/>
<evidence type="ECO:0000313" key="3">
    <source>
        <dbReference type="EMBL" id="PIS21423.1"/>
    </source>
</evidence>
<dbReference type="EMBL" id="PEYV01000050">
    <property type="protein sequence ID" value="PIS21423.1"/>
    <property type="molecule type" value="Genomic_DNA"/>
</dbReference>
<comment type="caution">
    <text evidence="3">The sequence shown here is derived from an EMBL/GenBank/DDBJ whole genome shotgun (WGS) entry which is preliminary data.</text>
</comment>
<dbReference type="GO" id="GO:0031167">
    <property type="term" value="P:rRNA methylation"/>
    <property type="evidence" value="ECO:0007669"/>
    <property type="project" value="InterPro"/>
</dbReference>
<dbReference type="Proteomes" id="UP000231098">
    <property type="component" value="Unassembled WGS sequence"/>
</dbReference>
<dbReference type="GO" id="GO:0008168">
    <property type="term" value="F:methyltransferase activity"/>
    <property type="evidence" value="ECO:0007669"/>
    <property type="project" value="UniProtKB-KW"/>
</dbReference>
<dbReference type="PANTHER" id="PTHR43542:SF1">
    <property type="entry name" value="METHYLTRANSFERASE"/>
    <property type="match status" value="1"/>
</dbReference>
<dbReference type="PANTHER" id="PTHR43542">
    <property type="entry name" value="METHYLTRANSFERASE"/>
    <property type="match status" value="1"/>
</dbReference>
<evidence type="ECO:0000256" key="1">
    <source>
        <dbReference type="ARBA" id="ARBA00022603"/>
    </source>
</evidence>
<keyword evidence="1 3" id="KW-0489">Methyltransferase</keyword>
<dbReference type="PROSITE" id="PS00092">
    <property type="entry name" value="N6_MTASE"/>
    <property type="match status" value="1"/>
</dbReference>
<name>A0A2H0X915_UNCKA</name>
<organism evidence="3 4">
    <name type="scientific">candidate division WWE3 bacterium CG08_land_8_20_14_0_20_41_15</name>
    <dbReference type="NCBI Taxonomy" id="1975086"/>
    <lineage>
        <taxon>Bacteria</taxon>
        <taxon>Katanobacteria</taxon>
    </lineage>
</organism>
<keyword evidence="2 3" id="KW-0808">Transferase</keyword>
<dbReference type="InterPro" id="IPR029063">
    <property type="entry name" value="SAM-dependent_MTases_sf"/>
</dbReference>
<dbReference type="Gene3D" id="3.40.50.150">
    <property type="entry name" value="Vaccinia Virus protein VP39"/>
    <property type="match status" value="1"/>
</dbReference>
<evidence type="ECO:0000313" key="4">
    <source>
        <dbReference type="Proteomes" id="UP000231098"/>
    </source>
</evidence>
<dbReference type="GO" id="GO:0003676">
    <property type="term" value="F:nucleic acid binding"/>
    <property type="evidence" value="ECO:0007669"/>
    <property type="project" value="InterPro"/>
</dbReference>
<protein>
    <submittedName>
        <fullName evidence="3">16S rRNA (Guanine(966)-N(2))-methyltransferase RsmD</fullName>
    </submittedName>
</protein>